<name>A1B3Q5_PARDP</name>
<keyword evidence="3" id="KW-1185">Reference proteome</keyword>
<evidence type="ECO:0000313" key="2">
    <source>
        <dbReference type="EMBL" id="ABL70149.1"/>
    </source>
</evidence>
<accession>A1B3Q5</accession>
<reference evidence="3" key="1">
    <citation type="submission" date="2006-12" db="EMBL/GenBank/DDBJ databases">
        <title>Complete sequence of chromosome 1 of Paracoccus denitrificans PD1222.</title>
        <authorList>
            <person name="Copeland A."/>
            <person name="Lucas S."/>
            <person name="Lapidus A."/>
            <person name="Barry K."/>
            <person name="Detter J.C."/>
            <person name="Glavina del Rio T."/>
            <person name="Hammon N."/>
            <person name="Israni S."/>
            <person name="Dalin E."/>
            <person name="Tice H."/>
            <person name="Pitluck S."/>
            <person name="Munk A.C."/>
            <person name="Brettin T."/>
            <person name="Bruce D."/>
            <person name="Han C."/>
            <person name="Tapia R."/>
            <person name="Gilna P."/>
            <person name="Schmutz J."/>
            <person name="Larimer F."/>
            <person name="Land M."/>
            <person name="Hauser L."/>
            <person name="Kyrpides N."/>
            <person name="Lykidis A."/>
            <person name="Spiro S."/>
            <person name="Richardson D.J."/>
            <person name="Moir J.W.B."/>
            <person name="Ferguson S.J."/>
            <person name="van Spanning R.J.M."/>
            <person name="Richardson P."/>
        </authorList>
    </citation>
    <scope>NUCLEOTIDE SEQUENCE [LARGE SCALE GENOMIC DNA]</scope>
    <source>
        <strain evidence="3">Pd 1222</strain>
    </source>
</reference>
<dbReference type="Proteomes" id="UP000000361">
    <property type="component" value="Chromosome 1"/>
</dbReference>
<keyword evidence="1" id="KW-0812">Transmembrane</keyword>
<organism evidence="2 3">
    <name type="scientific">Paracoccus denitrificans (strain Pd 1222)</name>
    <dbReference type="NCBI Taxonomy" id="318586"/>
    <lineage>
        <taxon>Bacteria</taxon>
        <taxon>Pseudomonadati</taxon>
        <taxon>Pseudomonadota</taxon>
        <taxon>Alphaproteobacteria</taxon>
        <taxon>Rhodobacterales</taxon>
        <taxon>Paracoccaceae</taxon>
        <taxon>Paracoccus</taxon>
    </lineage>
</organism>
<evidence type="ECO:0000313" key="3">
    <source>
        <dbReference type="Proteomes" id="UP000000361"/>
    </source>
</evidence>
<proteinExistence type="predicted"/>
<dbReference type="KEGG" id="pde:Pden_2057"/>
<dbReference type="HOGENOM" id="CLU_1904718_0_0_5"/>
<evidence type="ECO:0000256" key="1">
    <source>
        <dbReference type="SAM" id="Phobius"/>
    </source>
</evidence>
<dbReference type="EMBL" id="CP000489">
    <property type="protein sequence ID" value="ABL70149.1"/>
    <property type="molecule type" value="Genomic_DNA"/>
</dbReference>
<dbReference type="EnsemblBacteria" id="ABL70149">
    <property type="protein sequence ID" value="ABL70149"/>
    <property type="gene ID" value="Pden_2057"/>
</dbReference>
<keyword evidence="1" id="KW-0472">Membrane</keyword>
<dbReference type="AlphaFoldDB" id="A1B3Q5"/>
<gene>
    <name evidence="2" type="ordered locus">Pden_2057</name>
</gene>
<sequence length="133" mass="13659">MRSWGFLEIEGLQGPQQICRETKGCAGREGDCGRLLTILPDVKDGAGADGDQRGRQNRGIATIAGRGASICAGLSLPAHQTLQGITADAISTSGRCDSCDSRDFDAHIGAGIATIAGIATVAGAFVTLGMWVK</sequence>
<feature type="transmembrane region" description="Helical" evidence="1">
    <location>
        <begin position="108"/>
        <end position="132"/>
    </location>
</feature>
<protein>
    <submittedName>
        <fullName evidence="2">Uncharacterized protein</fullName>
    </submittedName>
</protein>
<keyword evidence="1" id="KW-1133">Transmembrane helix</keyword>